<dbReference type="OrthoDB" id="427280at2759"/>
<evidence type="ECO:0000256" key="11">
    <source>
        <dbReference type="PIRSR" id="PIRSR605792-51"/>
    </source>
</evidence>
<dbReference type="PANTHER" id="PTHR18929:SF246">
    <property type="entry name" value="PROTEIN DISULFIDE ISOMERASE-LIKE 1-4"/>
    <property type="match status" value="1"/>
</dbReference>
<comment type="catalytic activity">
    <reaction evidence="1">
        <text>Catalyzes the rearrangement of -S-S- bonds in proteins.</text>
        <dbReference type="EC" id="5.3.4.1"/>
    </reaction>
</comment>
<dbReference type="GO" id="GO:0003756">
    <property type="term" value="F:protein disulfide isomerase activity"/>
    <property type="evidence" value="ECO:0007669"/>
    <property type="project" value="UniProtKB-EC"/>
</dbReference>
<keyword evidence="16" id="KW-1185">Reference proteome</keyword>
<evidence type="ECO:0000313" key="15">
    <source>
        <dbReference type="EMBL" id="KAH7293788.1"/>
    </source>
</evidence>
<dbReference type="NCBIfam" id="TIGR01130">
    <property type="entry name" value="ER_PDI_fam"/>
    <property type="match status" value="1"/>
</dbReference>
<evidence type="ECO:0000256" key="13">
    <source>
        <dbReference type="SAM" id="SignalP"/>
    </source>
</evidence>
<feature type="disulfide bond" description="Redox-active" evidence="11">
    <location>
        <begin position="130"/>
        <end position="133"/>
    </location>
</feature>
<comment type="caution">
    <text evidence="15">The sequence shown here is derived from an EMBL/GenBank/DDBJ whole genome shotgun (WGS) entry which is preliminary data.</text>
</comment>
<feature type="domain" description="Thioredoxin" evidence="14">
    <location>
        <begin position="430"/>
        <end position="551"/>
    </location>
</feature>
<evidence type="ECO:0000256" key="8">
    <source>
        <dbReference type="ARBA" id="ARBA00023157"/>
    </source>
</evidence>
<dbReference type="FunFam" id="3.40.30.10:FF:000042">
    <property type="entry name" value="protein disulfide-isomerase A2"/>
    <property type="match status" value="1"/>
</dbReference>
<feature type="region of interest" description="Disordered" evidence="12">
    <location>
        <begin position="42"/>
        <end position="85"/>
    </location>
</feature>
<evidence type="ECO:0000256" key="4">
    <source>
        <dbReference type="ARBA" id="ARBA00012723"/>
    </source>
</evidence>
<organism evidence="15 16">
    <name type="scientific">Ceratopteris richardii</name>
    <name type="common">Triangle waterfern</name>
    <dbReference type="NCBI Taxonomy" id="49495"/>
    <lineage>
        <taxon>Eukaryota</taxon>
        <taxon>Viridiplantae</taxon>
        <taxon>Streptophyta</taxon>
        <taxon>Embryophyta</taxon>
        <taxon>Tracheophyta</taxon>
        <taxon>Polypodiopsida</taxon>
        <taxon>Polypodiidae</taxon>
        <taxon>Polypodiales</taxon>
        <taxon>Pteridineae</taxon>
        <taxon>Pteridaceae</taxon>
        <taxon>Parkerioideae</taxon>
        <taxon>Ceratopteris</taxon>
    </lineage>
</organism>
<dbReference type="EC" id="5.3.4.1" evidence="4"/>
<dbReference type="CDD" id="cd02961">
    <property type="entry name" value="PDI_a_family"/>
    <property type="match status" value="1"/>
</dbReference>
<sequence length="588" mass="65070">MAASFLRSPAFLFICAALLLCTAKALHPELDQSEIEALGLSKDDLSAGHPDDTAHGEEEYDEEMEDYYEGGPGENDDDVEGDHEGVADVDDEYNLDTVVDSDVVVLGESNFSTFLETNRFAMVEFYAPWCGHCQALAPEYGAAATELLAHSVPVPLAKVDGTEYPDLASKHGVDGFPTVFFFIDGKATRYTHHRTSEAIVRWVKKRVGSAISKVTSLNDAQTILSSGSTVAVAYFGKSEGTEVEEYNAAAQQEDDVLFYQTQSQEIAEAFGFPKVVKPPALVVLKNASEKVVFYDGVFKKDEISEFVIANKLPLVFRYEADSEINVFETSIKKQIFLLASPEDFQKILPIFEEAAKSFKGKIIFIHVDSTDDESGQPIVQFFGVGADKPAIVGFTVSEDLPKIFLFEDEMTVNKIKEFATSFLNDKLKQFFKSDPIPETNDEDVKVVVGNTFDEIVLDESKDVLLEVYAPWCGHCQSLEPIYAKLAKALKNVESLVIAKMDGTTNDHARTQVDSYPSILFFPAGNKSADPIVAESERSVKELYQFLKHNAGIPFTLSKPHETQETAKIETVQAVDPPQTYHDEVKDEL</sequence>
<keyword evidence="9" id="KW-0413">Isomerase</keyword>
<dbReference type="Gene3D" id="3.40.30.10">
    <property type="entry name" value="Glutaredoxin"/>
    <property type="match status" value="4"/>
</dbReference>
<dbReference type="EMBL" id="CM035433">
    <property type="protein sequence ID" value="KAH7293788.1"/>
    <property type="molecule type" value="Genomic_DNA"/>
</dbReference>
<dbReference type="GO" id="GO:0034976">
    <property type="term" value="P:response to endoplasmic reticulum stress"/>
    <property type="evidence" value="ECO:0007669"/>
    <property type="project" value="TreeGrafter"/>
</dbReference>
<dbReference type="AlphaFoldDB" id="A0A8T2RDR5"/>
<dbReference type="Pfam" id="PF13848">
    <property type="entry name" value="Thioredoxin_6"/>
    <property type="match status" value="1"/>
</dbReference>
<evidence type="ECO:0000256" key="9">
    <source>
        <dbReference type="ARBA" id="ARBA00023235"/>
    </source>
</evidence>
<comment type="subcellular location">
    <subcellularLocation>
        <location evidence="2">Endoplasmic reticulum lumen</location>
    </subcellularLocation>
</comment>
<dbReference type="FunFam" id="3.40.30.10:FF:000109">
    <property type="entry name" value="Protein disulfide-isomerase"/>
    <property type="match status" value="1"/>
</dbReference>
<evidence type="ECO:0000256" key="7">
    <source>
        <dbReference type="ARBA" id="ARBA00022824"/>
    </source>
</evidence>
<keyword evidence="6" id="KW-0677">Repeat</keyword>
<evidence type="ECO:0000256" key="1">
    <source>
        <dbReference type="ARBA" id="ARBA00001182"/>
    </source>
</evidence>
<evidence type="ECO:0000256" key="2">
    <source>
        <dbReference type="ARBA" id="ARBA00004319"/>
    </source>
</evidence>
<dbReference type="InterPro" id="IPR005792">
    <property type="entry name" value="Prot_disulphide_isomerase"/>
</dbReference>
<keyword evidence="7" id="KW-0256">Endoplasmic reticulum</keyword>
<dbReference type="GO" id="GO:0006457">
    <property type="term" value="P:protein folding"/>
    <property type="evidence" value="ECO:0007669"/>
    <property type="project" value="TreeGrafter"/>
</dbReference>
<dbReference type="CDD" id="cd02982">
    <property type="entry name" value="PDI_b'_family"/>
    <property type="match status" value="1"/>
</dbReference>
<dbReference type="Proteomes" id="UP000825935">
    <property type="component" value="Chromosome 28"/>
</dbReference>
<evidence type="ECO:0000256" key="10">
    <source>
        <dbReference type="ARBA" id="ARBA00023284"/>
    </source>
</evidence>
<evidence type="ECO:0000256" key="3">
    <source>
        <dbReference type="ARBA" id="ARBA00006347"/>
    </source>
</evidence>
<dbReference type="OMA" id="KKSFDPM"/>
<protein>
    <recommendedName>
        <fullName evidence="4">protein disulfide-isomerase</fullName>
        <ecNumber evidence="4">5.3.4.1</ecNumber>
    </recommendedName>
</protein>
<evidence type="ECO:0000259" key="14">
    <source>
        <dbReference type="PROSITE" id="PS51352"/>
    </source>
</evidence>
<reference evidence="15" key="1">
    <citation type="submission" date="2021-08" db="EMBL/GenBank/DDBJ databases">
        <title>WGS assembly of Ceratopteris richardii.</title>
        <authorList>
            <person name="Marchant D.B."/>
            <person name="Chen G."/>
            <person name="Jenkins J."/>
            <person name="Shu S."/>
            <person name="Leebens-Mack J."/>
            <person name="Grimwood J."/>
            <person name="Schmutz J."/>
            <person name="Soltis P."/>
            <person name="Soltis D."/>
            <person name="Chen Z.-H."/>
        </authorList>
    </citation>
    <scope>NUCLEOTIDE SEQUENCE</scope>
    <source>
        <strain evidence="15">Whitten #5841</strain>
        <tissue evidence="15">Leaf</tissue>
    </source>
</reference>
<evidence type="ECO:0000256" key="12">
    <source>
        <dbReference type="SAM" id="MobiDB-lite"/>
    </source>
</evidence>
<feature type="domain" description="Thioredoxin" evidence="14">
    <location>
        <begin position="84"/>
        <end position="208"/>
    </location>
</feature>
<proteinExistence type="inferred from homology"/>
<dbReference type="PANTHER" id="PTHR18929">
    <property type="entry name" value="PROTEIN DISULFIDE ISOMERASE"/>
    <property type="match status" value="1"/>
</dbReference>
<dbReference type="InterPro" id="IPR017937">
    <property type="entry name" value="Thioredoxin_CS"/>
</dbReference>
<feature type="signal peptide" evidence="13">
    <location>
        <begin position="1"/>
        <end position="25"/>
    </location>
</feature>
<dbReference type="GO" id="GO:0005788">
    <property type="term" value="C:endoplasmic reticulum lumen"/>
    <property type="evidence" value="ECO:0007669"/>
    <property type="project" value="UniProtKB-SubCell"/>
</dbReference>
<dbReference type="CDD" id="cd02995">
    <property type="entry name" value="PDI_a_PDI_a'_C"/>
    <property type="match status" value="1"/>
</dbReference>
<evidence type="ECO:0000256" key="5">
    <source>
        <dbReference type="ARBA" id="ARBA00022729"/>
    </source>
</evidence>
<dbReference type="SUPFAM" id="SSF52833">
    <property type="entry name" value="Thioredoxin-like"/>
    <property type="match status" value="4"/>
</dbReference>
<dbReference type="FunFam" id="3.40.30.10:FF:000107">
    <property type="entry name" value="Protein disulfide-isomerase 5-2"/>
    <property type="match status" value="1"/>
</dbReference>
<dbReference type="InterPro" id="IPR036249">
    <property type="entry name" value="Thioredoxin-like_sf"/>
</dbReference>
<feature type="compositionally biased region" description="Acidic residues" evidence="12">
    <location>
        <begin position="58"/>
        <end position="85"/>
    </location>
</feature>
<dbReference type="PROSITE" id="PS51352">
    <property type="entry name" value="THIOREDOXIN_2"/>
    <property type="match status" value="2"/>
</dbReference>
<comment type="similarity">
    <text evidence="3">Belongs to the protein disulfide isomerase family.</text>
</comment>
<dbReference type="PRINTS" id="PR00421">
    <property type="entry name" value="THIOREDOXIN"/>
</dbReference>
<name>A0A8T2RDR5_CERRI</name>
<dbReference type="CDD" id="cd02981">
    <property type="entry name" value="PDI_b_family"/>
    <property type="match status" value="1"/>
</dbReference>
<keyword evidence="5 13" id="KW-0732">Signal</keyword>
<keyword evidence="10 11" id="KW-0676">Redox-active center</keyword>
<evidence type="ECO:0000313" key="16">
    <source>
        <dbReference type="Proteomes" id="UP000825935"/>
    </source>
</evidence>
<evidence type="ECO:0000256" key="6">
    <source>
        <dbReference type="ARBA" id="ARBA00022737"/>
    </source>
</evidence>
<dbReference type="PROSITE" id="PS00194">
    <property type="entry name" value="THIOREDOXIN_1"/>
    <property type="match status" value="2"/>
</dbReference>
<keyword evidence="8 11" id="KW-1015">Disulfide bond</keyword>
<feature type="chain" id="PRO_5035856634" description="protein disulfide-isomerase" evidence="13">
    <location>
        <begin position="26"/>
        <end position="588"/>
    </location>
</feature>
<feature type="disulfide bond" description="Redox-active" evidence="11">
    <location>
        <begin position="472"/>
        <end position="475"/>
    </location>
</feature>
<accession>A0A8T2RDR5</accession>
<gene>
    <name evidence="15" type="ORF">KP509_28G042400</name>
</gene>
<feature type="compositionally biased region" description="Basic and acidic residues" evidence="12">
    <location>
        <begin position="42"/>
        <end position="57"/>
    </location>
</feature>
<dbReference type="InterPro" id="IPR013766">
    <property type="entry name" value="Thioredoxin_domain"/>
</dbReference>
<dbReference type="Pfam" id="PF00085">
    <property type="entry name" value="Thioredoxin"/>
    <property type="match status" value="2"/>
</dbReference>